<dbReference type="EMBL" id="VOEJ01000010">
    <property type="protein sequence ID" value="TWR24799.1"/>
    <property type="molecule type" value="Genomic_DNA"/>
</dbReference>
<organism evidence="3 4">
    <name type="scientific">Mucilaginibacter pallidiroseus</name>
    <dbReference type="NCBI Taxonomy" id="2599295"/>
    <lineage>
        <taxon>Bacteria</taxon>
        <taxon>Pseudomonadati</taxon>
        <taxon>Bacteroidota</taxon>
        <taxon>Sphingobacteriia</taxon>
        <taxon>Sphingobacteriales</taxon>
        <taxon>Sphingobacteriaceae</taxon>
        <taxon>Mucilaginibacter</taxon>
    </lineage>
</organism>
<name>A0A563U265_9SPHI</name>
<dbReference type="RefSeq" id="WP_146383326.1">
    <property type="nucleotide sequence ID" value="NZ_VOEJ01000010.1"/>
</dbReference>
<evidence type="ECO:0000259" key="1">
    <source>
        <dbReference type="Pfam" id="PF13175"/>
    </source>
</evidence>
<keyword evidence="4" id="KW-1185">Reference proteome</keyword>
<feature type="domain" description="AbiJ-NTD3" evidence="2">
    <location>
        <begin position="4"/>
        <end position="157"/>
    </location>
</feature>
<dbReference type="InterPro" id="IPR027417">
    <property type="entry name" value="P-loop_NTPase"/>
</dbReference>
<dbReference type="Proteomes" id="UP000320042">
    <property type="component" value="Unassembled WGS sequence"/>
</dbReference>
<dbReference type="InterPro" id="IPR041685">
    <property type="entry name" value="AAA_GajA/Old/RecF-like"/>
</dbReference>
<dbReference type="Gene3D" id="3.40.50.300">
    <property type="entry name" value="P-loop containing nucleotide triphosphate hydrolases"/>
    <property type="match status" value="1"/>
</dbReference>
<dbReference type="InterPro" id="IPR051396">
    <property type="entry name" value="Bact_Antivir_Def_Nuclease"/>
</dbReference>
<evidence type="ECO:0000313" key="3">
    <source>
        <dbReference type="EMBL" id="TWR24799.1"/>
    </source>
</evidence>
<comment type="caution">
    <text evidence="3">The sequence shown here is derived from an EMBL/GenBank/DDBJ whole genome shotgun (WGS) entry which is preliminary data.</text>
</comment>
<sequence>MTFSKASKTNVFKLLVNEWHRIFNNERGDEAIELLNSIWDLHDMPSTDNRYDDAYGDIIQHYFRNNDWETDYLFTDRLDLFGESTDFKVFIESFLSPDHYADVDYLIGLSAQIDAELKRDKLRLVIEDHNDLGYPIQKVYTLEEVQDLPPGVSKNNIPFYVVKSGSVSPKDKTYFTLTPNKGWNDYSVVSIFTLAIHDDGGWTNLGRTKIIHETELVTWEYLPDRFYQLPDVFCSLSFSDEFYFSLRSYFKDFRMIGLLFALQDAAYFPDIHDRFARNSNFKSSLLRSDQAERLLRELKPRLQGADMERLYSFDYRFKPAYSEVPVRINLDFNNTGELPNRIFAVIGKNGTGKTQLMTGLPNSFAKNDPEDFYQHIPSFSKIIAVSYSVFDSYPIPRKNATFNYVYCGLKDDEGDIRSSRGLVLSFHHNWKKIEEMGRTSKWRSVIRNFIEKNVIDAFILPAEGQTREYKVSLEGYNSIKNKLSSGQSILLYIITQVVANIRLDSLILYDEPETHLHPNAIVELMNTIYELVEEFESYCLIATHSPLVIRELFSKNVYVMERAKNAPSIRRIGIESFGENLGVLTDEVFGDREVNKQYKTIIRQLIRKQKNFDEIIELLEFDEVPLSLNARIYIKNLLKRRDEES</sequence>
<dbReference type="CDD" id="cd00267">
    <property type="entry name" value="ABC_ATPase"/>
    <property type="match status" value="1"/>
</dbReference>
<dbReference type="AlphaFoldDB" id="A0A563U265"/>
<dbReference type="SUPFAM" id="SSF52540">
    <property type="entry name" value="P-loop containing nucleoside triphosphate hydrolases"/>
    <property type="match status" value="1"/>
</dbReference>
<dbReference type="InterPro" id="IPR041427">
    <property type="entry name" value="AbiJ-NTD3"/>
</dbReference>
<dbReference type="OrthoDB" id="9815944at2"/>
<dbReference type="PANTHER" id="PTHR43581:SF4">
    <property type="entry name" value="ATP_GTP PHOSPHATASE"/>
    <property type="match status" value="1"/>
</dbReference>
<gene>
    <name evidence="3" type="ORF">FPZ43_18050</name>
</gene>
<evidence type="ECO:0000259" key="2">
    <source>
        <dbReference type="Pfam" id="PF18860"/>
    </source>
</evidence>
<protein>
    <submittedName>
        <fullName evidence="3">AAA family ATPase</fullName>
    </submittedName>
</protein>
<feature type="domain" description="Endonuclease GajA/Old nuclease/RecF-like AAA" evidence="1">
    <location>
        <begin position="431"/>
        <end position="549"/>
    </location>
</feature>
<accession>A0A563U265</accession>
<dbReference type="Pfam" id="PF18860">
    <property type="entry name" value="AbiJ_NTD3"/>
    <property type="match status" value="1"/>
</dbReference>
<dbReference type="Pfam" id="PF13175">
    <property type="entry name" value="AAA_15"/>
    <property type="match status" value="1"/>
</dbReference>
<proteinExistence type="predicted"/>
<evidence type="ECO:0000313" key="4">
    <source>
        <dbReference type="Proteomes" id="UP000320042"/>
    </source>
</evidence>
<dbReference type="PANTHER" id="PTHR43581">
    <property type="entry name" value="ATP/GTP PHOSPHATASE"/>
    <property type="match status" value="1"/>
</dbReference>
<reference evidence="3 4" key="1">
    <citation type="submission" date="2019-07" db="EMBL/GenBank/DDBJ databases">
        <authorList>
            <person name="Kim J."/>
        </authorList>
    </citation>
    <scope>NUCLEOTIDE SEQUENCE [LARGE SCALE GENOMIC DNA]</scope>
    <source>
        <strain evidence="4">dk17</strain>
    </source>
</reference>